<feature type="signal peptide" evidence="26">
    <location>
        <begin position="1"/>
        <end position="17"/>
    </location>
</feature>
<evidence type="ECO:0000256" key="24">
    <source>
        <dbReference type="ARBA" id="ARBA00046376"/>
    </source>
</evidence>
<dbReference type="InterPro" id="IPR011701">
    <property type="entry name" value="MFS"/>
</dbReference>
<evidence type="ECO:0000256" key="25">
    <source>
        <dbReference type="SAM" id="Phobius"/>
    </source>
</evidence>
<keyword evidence="28" id="KW-1185">Reference proteome</keyword>
<comment type="subunit">
    <text evidence="24">Homodimer. Interacts with lysosomal protein GLMP (via lumenal domain); the interaction starts while both proteins are still in the endoplasmic reticulum and is required for stabilization of MFSD1 in lysosomes but has no direct effect on its targeting to lysosomes or transporter activity.</text>
</comment>
<comment type="catalytic activity">
    <reaction evidence="9">
        <text>L-histidyl-glycine(out) = L-histidyl-glycine(in)</text>
        <dbReference type="Rhea" id="RHEA:79395"/>
        <dbReference type="ChEBI" id="CHEBI:229957"/>
    </reaction>
</comment>
<accession>A0A1D1UWH7</accession>
<keyword evidence="3" id="KW-0813">Transport</keyword>
<evidence type="ECO:0000256" key="16">
    <source>
        <dbReference type="ARBA" id="ARBA00044900"/>
    </source>
</evidence>
<comment type="catalytic activity">
    <reaction evidence="12">
        <text>L-lysyl-L-alpha-amino acid(out) = L-lysyl-L-alpha-amino acid(in)</text>
        <dbReference type="Rhea" id="RHEA:79387"/>
        <dbReference type="ChEBI" id="CHEBI:229965"/>
    </reaction>
</comment>
<evidence type="ECO:0000256" key="15">
    <source>
        <dbReference type="ARBA" id="ARBA00044899"/>
    </source>
</evidence>
<protein>
    <recommendedName>
        <fullName evidence="21">Lysosomal dipeptide transporter MFSD1</fullName>
    </recommendedName>
    <alternativeName>
        <fullName evidence="22">Major facilitator superfamily domain-containing protein 1</fullName>
    </alternativeName>
</protein>
<comment type="caution">
    <text evidence="27">The sequence shown here is derived from an EMBL/GenBank/DDBJ whole genome shotgun (WGS) entry which is preliminary data.</text>
</comment>
<keyword evidence="6 25" id="KW-0472">Membrane</keyword>
<feature type="transmembrane region" description="Helical" evidence="25">
    <location>
        <begin position="397"/>
        <end position="419"/>
    </location>
</feature>
<comment type="catalytic activity">
    <reaction evidence="18">
        <text>L-histidyl-L-alpha-amino acid(out) = L-histidyl-L-alpha-amino acid(in)</text>
        <dbReference type="Rhea" id="RHEA:79379"/>
        <dbReference type="ChEBI" id="CHEBI:229964"/>
    </reaction>
</comment>
<evidence type="ECO:0000256" key="14">
    <source>
        <dbReference type="ARBA" id="ARBA00044898"/>
    </source>
</evidence>
<evidence type="ECO:0000256" key="21">
    <source>
        <dbReference type="ARBA" id="ARBA00044985"/>
    </source>
</evidence>
<evidence type="ECO:0000256" key="1">
    <source>
        <dbReference type="ARBA" id="ARBA00004155"/>
    </source>
</evidence>
<evidence type="ECO:0000256" key="26">
    <source>
        <dbReference type="SAM" id="SignalP"/>
    </source>
</evidence>
<evidence type="ECO:0000256" key="18">
    <source>
        <dbReference type="ARBA" id="ARBA00044912"/>
    </source>
</evidence>
<feature type="transmembrane region" description="Helical" evidence="25">
    <location>
        <begin position="112"/>
        <end position="131"/>
    </location>
</feature>
<evidence type="ECO:0000256" key="10">
    <source>
        <dbReference type="ARBA" id="ARBA00044881"/>
    </source>
</evidence>
<evidence type="ECO:0000256" key="17">
    <source>
        <dbReference type="ARBA" id="ARBA00044903"/>
    </source>
</evidence>
<evidence type="ECO:0000313" key="27">
    <source>
        <dbReference type="EMBL" id="GAU92052.1"/>
    </source>
</evidence>
<reference evidence="27 28" key="1">
    <citation type="journal article" date="2016" name="Nat. Commun.">
        <title>Extremotolerant tardigrade genome and improved radiotolerance of human cultured cells by tardigrade-unique protein.</title>
        <authorList>
            <person name="Hashimoto T."/>
            <person name="Horikawa D.D."/>
            <person name="Saito Y."/>
            <person name="Kuwahara H."/>
            <person name="Kozuka-Hata H."/>
            <person name="Shin-I T."/>
            <person name="Minakuchi Y."/>
            <person name="Ohishi K."/>
            <person name="Motoyama A."/>
            <person name="Aizu T."/>
            <person name="Enomoto A."/>
            <person name="Kondo K."/>
            <person name="Tanaka S."/>
            <person name="Hara Y."/>
            <person name="Koshikawa S."/>
            <person name="Sagara H."/>
            <person name="Miura T."/>
            <person name="Yokobori S."/>
            <person name="Miyagawa K."/>
            <person name="Suzuki Y."/>
            <person name="Kubo T."/>
            <person name="Oyama M."/>
            <person name="Kohara Y."/>
            <person name="Fujiyama A."/>
            <person name="Arakawa K."/>
            <person name="Katayama T."/>
            <person name="Toyoda A."/>
            <person name="Kunieda T."/>
        </authorList>
    </citation>
    <scope>NUCLEOTIDE SEQUENCE [LARGE SCALE GENOMIC DNA]</scope>
    <source>
        <strain evidence="27 28">YOKOZUNA-1</strain>
    </source>
</reference>
<evidence type="ECO:0000256" key="8">
    <source>
        <dbReference type="ARBA" id="ARBA00044876"/>
    </source>
</evidence>
<comment type="catalytic activity">
    <reaction evidence="15">
        <text>L-arginyl-L-alpha-amino acid(out) = L-arginyl-L-alpha-amino acid(in)</text>
        <dbReference type="Rhea" id="RHEA:79371"/>
        <dbReference type="ChEBI" id="CHEBI:84315"/>
    </reaction>
</comment>
<dbReference type="PANTHER" id="PTHR23512">
    <property type="entry name" value="MAJOR FACILITATOR SUPERFAMILY DOMAIN-CONTAINING PROTEIN 1"/>
    <property type="match status" value="1"/>
</dbReference>
<comment type="catalytic activity">
    <reaction evidence="16">
        <text>L-lysyl-L-lysine(out) = L-lysyl-L-lysine(in)</text>
        <dbReference type="Rhea" id="RHEA:79403"/>
        <dbReference type="ChEBI" id="CHEBI:229956"/>
    </reaction>
</comment>
<comment type="subcellular location">
    <subcellularLocation>
        <location evidence="1">Lysosome membrane</location>
        <topology evidence="1">Multi-pass membrane protein</topology>
    </subcellularLocation>
</comment>
<evidence type="ECO:0000256" key="11">
    <source>
        <dbReference type="ARBA" id="ARBA00044884"/>
    </source>
</evidence>
<evidence type="ECO:0000256" key="9">
    <source>
        <dbReference type="ARBA" id="ARBA00044878"/>
    </source>
</evidence>
<feature type="transmembrane region" description="Helical" evidence="25">
    <location>
        <begin position="84"/>
        <end position="106"/>
    </location>
</feature>
<evidence type="ECO:0000256" key="2">
    <source>
        <dbReference type="ARBA" id="ARBA00008335"/>
    </source>
</evidence>
<evidence type="ECO:0000256" key="12">
    <source>
        <dbReference type="ARBA" id="ARBA00044891"/>
    </source>
</evidence>
<organism evidence="27 28">
    <name type="scientific">Ramazzottius varieornatus</name>
    <name type="common">Water bear</name>
    <name type="synonym">Tardigrade</name>
    <dbReference type="NCBI Taxonomy" id="947166"/>
    <lineage>
        <taxon>Eukaryota</taxon>
        <taxon>Metazoa</taxon>
        <taxon>Ecdysozoa</taxon>
        <taxon>Tardigrada</taxon>
        <taxon>Eutardigrada</taxon>
        <taxon>Parachela</taxon>
        <taxon>Hypsibioidea</taxon>
        <taxon>Ramazzottiidae</taxon>
        <taxon>Ramazzottius</taxon>
    </lineage>
</organism>
<comment type="catalytic activity">
    <reaction evidence="8">
        <text>L-lysyl-L-alanine(out) = L-lysyl-L-alanine(in)</text>
        <dbReference type="Rhea" id="RHEA:79399"/>
        <dbReference type="ChEBI" id="CHEBI:229954"/>
    </reaction>
</comment>
<proteinExistence type="inferred from homology"/>
<keyword evidence="5 25" id="KW-1133">Transmembrane helix</keyword>
<evidence type="ECO:0000256" key="13">
    <source>
        <dbReference type="ARBA" id="ARBA00044893"/>
    </source>
</evidence>
<dbReference type="InterPro" id="IPR036259">
    <property type="entry name" value="MFS_trans_sf"/>
</dbReference>
<name>A0A1D1UWH7_RAMVA</name>
<comment type="catalytic activity">
    <reaction evidence="17">
        <text>L-arginyl-glycine(out) = L-arginyl-glycine(in)</text>
        <dbReference type="Rhea" id="RHEA:79391"/>
        <dbReference type="ChEBI" id="CHEBI:229955"/>
    </reaction>
</comment>
<feature type="transmembrane region" description="Helical" evidence="25">
    <location>
        <begin position="306"/>
        <end position="327"/>
    </location>
</feature>
<evidence type="ECO:0000256" key="6">
    <source>
        <dbReference type="ARBA" id="ARBA00023136"/>
    </source>
</evidence>
<dbReference type="GO" id="GO:0022857">
    <property type="term" value="F:transmembrane transporter activity"/>
    <property type="evidence" value="ECO:0007669"/>
    <property type="project" value="InterPro"/>
</dbReference>
<evidence type="ECO:0000256" key="22">
    <source>
        <dbReference type="ARBA" id="ARBA00045018"/>
    </source>
</evidence>
<feature type="transmembrane region" description="Helical" evidence="25">
    <location>
        <begin position="238"/>
        <end position="258"/>
    </location>
</feature>
<evidence type="ECO:0000256" key="19">
    <source>
        <dbReference type="ARBA" id="ARBA00044919"/>
    </source>
</evidence>
<evidence type="ECO:0000256" key="23">
    <source>
        <dbReference type="ARBA" id="ARBA00045709"/>
    </source>
</evidence>
<keyword evidence="26" id="KW-0732">Signal</keyword>
<evidence type="ECO:0000256" key="5">
    <source>
        <dbReference type="ARBA" id="ARBA00022989"/>
    </source>
</evidence>
<dbReference type="Pfam" id="PF07690">
    <property type="entry name" value="MFS_1"/>
    <property type="match status" value="1"/>
</dbReference>
<feature type="transmembrane region" description="Helical" evidence="25">
    <location>
        <begin position="57"/>
        <end position="77"/>
    </location>
</feature>
<comment type="catalytic activity">
    <reaction evidence="13">
        <text>L-alpha-aminoacyl-L-lysine(out) = L-alpha-aminoacyl-L-lysine(in)</text>
        <dbReference type="Rhea" id="RHEA:79383"/>
        <dbReference type="ChEBI" id="CHEBI:229966"/>
    </reaction>
</comment>
<keyword evidence="4 25" id="KW-0812">Transmembrane</keyword>
<feature type="transmembrane region" description="Helical" evidence="25">
    <location>
        <begin position="182"/>
        <end position="204"/>
    </location>
</feature>
<evidence type="ECO:0000256" key="3">
    <source>
        <dbReference type="ARBA" id="ARBA00022448"/>
    </source>
</evidence>
<feature type="transmembrane region" description="Helical" evidence="25">
    <location>
        <begin position="365"/>
        <end position="385"/>
    </location>
</feature>
<comment type="catalytic activity">
    <reaction evidence="20">
        <text>L-lysyl-glycine(out) = L-lysyl-glycine(in)</text>
        <dbReference type="Rhea" id="RHEA:79407"/>
        <dbReference type="ChEBI" id="CHEBI:191202"/>
    </reaction>
</comment>
<dbReference type="GO" id="GO:0005765">
    <property type="term" value="C:lysosomal membrane"/>
    <property type="evidence" value="ECO:0007669"/>
    <property type="project" value="UniProtKB-SubCell"/>
</dbReference>
<dbReference type="Gene3D" id="1.20.1250.20">
    <property type="entry name" value="MFS general substrate transporter like domains"/>
    <property type="match status" value="2"/>
</dbReference>
<evidence type="ECO:0000256" key="20">
    <source>
        <dbReference type="ARBA" id="ARBA00044924"/>
    </source>
</evidence>
<comment type="catalytic activity">
    <reaction evidence="19">
        <text>L-alanyl-L-lysine(out) = L-alanyl-L-lysine(in)</text>
        <dbReference type="Rhea" id="RHEA:79415"/>
        <dbReference type="ChEBI" id="CHEBI:192470"/>
    </reaction>
</comment>
<comment type="catalytic activity">
    <reaction evidence="11">
        <text>L-alpha-aminoacyl-L-histidine(out) = L-alpha-aminoacyl-L-histidine(in)</text>
        <dbReference type="Rhea" id="RHEA:79375"/>
        <dbReference type="ChEBI" id="CHEBI:229967"/>
    </reaction>
</comment>
<feature type="transmembrane region" description="Helical" evidence="25">
    <location>
        <begin position="152"/>
        <end position="170"/>
    </location>
</feature>
<evidence type="ECO:0000313" key="28">
    <source>
        <dbReference type="Proteomes" id="UP000186922"/>
    </source>
</evidence>
<feature type="transmembrane region" description="Helical" evidence="25">
    <location>
        <begin position="273"/>
        <end position="294"/>
    </location>
</feature>
<feature type="chain" id="PRO_5008897687" description="Lysosomal dipeptide transporter MFSD1" evidence="26">
    <location>
        <begin position="18"/>
        <end position="477"/>
    </location>
</feature>
<dbReference type="OrthoDB" id="424834at2759"/>
<dbReference type="SUPFAM" id="SSF103473">
    <property type="entry name" value="MFS general substrate transporter"/>
    <property type="match status" value="1"/>
</dbReference>
<evidence type="ECO:0000256" key="4">
    <source>
        <dbReference type="ARBA" id="ARBA00022692"/>
    </source>
</evidence>
<comment type="similarity">
    <text evidence="2">Belongs to the major facilitator superfamily.</text>
</comment>
<gene>
    <name evidence="27" type="primary">RvY_04197</name>
    <name evidence="27" type="synonym">RvY_04197.1</name>
    <name evidence="27" type="ORF">RvY_04197-1</name>
</gene>
<evidence type="ECO:0000256" key="7">
    <source>
        <dbReference type="ARBA" id="ARBA00023228"/>
    </source>
</evidence>
<sequence>MKRWVFLFFSCAALFGAQMISDETAILATRLSGTSPGCYQNTGTDYGCLSMSATEFNALYVIHFWAGAVCALCTGFLTARYGVWVMSLATGGSLLVGMIFFTLGPYCETTEAAFALMMVGKLIYGCGYWGNIVVSQQAKSHWFFGKELAVSFALYTNSIRVSAIVTYASVGTIVQTVGLQHTMWIVFIVALTGPLGAVIAGWIYREHAESSMEASVYRESLVYAKGLDFSVAKRLNRYFWTLGLYLFLFYGAIIMVLADFPKFLAEARGETEAVAGLITGIVVDVGILSPLLGIITDLYGWREVQLFVAAILFSIAAIGITAVYTFQQVLFCVLVGISYSLFTACVWSAVVVVTTPSSVGIAMGLATSLQAFSAGFTLLLVGRILDTDADTRSRWTGYFIMMSVVVSFSLALSAIVWYLDWKSPLRPLRSKHSTLIPAAAAEMNEDVGECIPVKSRRNHSSGSIDTYISGSNLPMIT</sequence>
<dbReference type="Proteomes" id="UP000186922">
    <property type="component" value="Unassembled WGS sequence"/>
</dbReference>
<keyword evidence="7" id="KW-0458">Lysosome</keyword>
<feature type="transmembrane region" description="Helical" evidence="25">
    <location>
        <begin position="333"/>
        <end position="353"/>
    </location>
</feature>
<comment type="catalytic activity">
    <reaction evidence="10">
        <text>L-alpha-aminoacyl-L-arginine(out) = L-alpha-aminoacyl-L-arginine(in)</text>
        <dbReference type="Rhea" id="RHEA:79367"/>
        <dbReference type="ChEBI" id="CHEBI:229968"/>
    </reaction>
</comment>
<dbReference type="PANTHER" id="PTHR23512:SF3">
    <property type="entry name" value="MAJOR FACILITATOR SUPERFAMILY DOMAIN-CONTAINING PROTEIN 1"/>
    <property type="match status" value="1"/>
</dbReference>
<comment type="function">
    <text evidence="23">Lysosomal dipeptide uniporter that selectively exports lysine, arginine or histidine-containing dipeptides with a net positive charge from the lysosome lumen into the cytosol. Could play a role in a specific type of protein O-glycosylation indirectly regulating macrophages migration and tissue invasion. Also essential for liver homeostasis.</text>
</comment>
<dbReference type="AlphaFoldDB" id="A0A1D1UWH7"/>
<dbReference type="STRING" id="947166.A0A1D1UWH7"/>
<dbReference type="InterPro" id="IPR052187">
    <property type="entry name" value="MFSD1"/>
</dbReference>
<dbReference type="EMBL" id="BDGG01000002">
    <property type="protein sequence ID" value="GAU92052.1"/>
    <property type="molecule type" value="Genomic_DNA"/>
</dbReference>
<comment type="catalytic activity">
    <reaction evidence="14">
        <text>L-aspartyl-L-lysine(out) = L-aspartyl-L-lysine(in)</text>
        <dbReference type="Rhea" id="RHEA:79411"/>
        <dbReference type="ChEBI" id="CHEBI:229953"/>
    </reaction>
</comment>